<evidence type="ECO:0000259" key="2">
    <source>
        <dbReference type="Pfam" id="PF00582"/>
    </source>
</evidence>
<reference evidence="3" key="1">
    <citation type="submission" date="2016-01" db="EMBL/GenBank/DDBJ databases">
        <authorList>
            <person name="Peeters C."/>
        </authorList>
    </citation>
    <scope>NUCLEOTIDE SEQUENCE [LARGE SCALE GENOMIC DNA]</scope>
    <source>
        <strain evidence="3">LMG 22934</strain>
    </source>
</reference>
<dbReference type="InterPro" id="IPR006015">
    <property type="entry name" value="Universal_stress_UspA"/>
</dbReference>
<dbReference type="CDD" id="cd00293">
    <property type="entry name" value="USP-like"/>
    <property type="match status" value="1"/>
</dbReference>
<dbReference type="InterPro" id="IPR006016">
    <property type="entry name" value="UspA"/>
</dbReference>
<comment type="caution">
    <text evidence="3">The sequence shown here is derived from an EMBL/GenBank/DDBJ whole genome shotgun (WGS) entry which is preliminary data.</text>
</comment>
<dbReference type="EMBL" id="FCNW02000051">
    <property type="protein sequence ID" value="SAL62153.1"/>
    <property type="molecule type" value="Genomic_DNA"/>
</dbReference>
<evidence type="ECO:0000256" key="1">
    <source>
        <dbReference type="ARBA" id="ARBA00008791"/>
    </source>
</evidence>
<accession>A0A158J0X6</accession>
<dbReference type="Proteomes" id="UP000054977">
    <property type="component" value="Unassembled WGS sequence"/>
</dbReference>
<dbReference type="PRINTS" id="PR01438">
    <property type="entry name" value="UNVRSLSTRESS"/>
</dbReference>
<feature type="domain" description="UspA" evidence="2">
    <location>
        <begin position="1"/>
        <end position="139"/>
    </location>
</feature>
<dbReference type="OrthoDB" id="8547832at2"/>
<dbReference type="RefSeq" id="WP_087660533.1">
    <property type="nucleotide sequence ID" value="NZ_FCNW02000051.1"/>
</dbReference>
<dbReference type="PANTHER" id="PTHR46268">
    <property type="entry name" value="STRESS RESPONSE PROTEIN NHAX"/>
    <property type="match status" value="1"/>
</dbReference>
<name>A0A158J0X6_9BURK</name>
<organism evidence="3 4">
    <name type="scientific">Caballeronia humi</name>
    <dbReference type="NCBI Taxonomy" id="326474"/>
    <lineage>
        <taxon>Bacteria</taxon>
        <taxon>Pseudomonadati</taxon>
        <taxon>Pseudomonadota</taxon>
        <taxon>Betaproteobacteria</taxon>
        <taxon>Burkholderiales</taxon>
        <taxon>Burkholderiaceae</taxon>
        <taxon>Caballeronia</taxon>
    </lineage>
</organism>
<dbReference type="STRING" id="326474.AWB65_05696"/>
<protein>
    <submittedName>
        <fullName evidence="3">UspA domain-containing protein</fullName>
    </submittedName>
</protein>
<dbReference type="Pfam" id="PF00582">
    <property type="entry name" value="Usp"/>
    <property type="match status" value="1"/>
</dbReference>
<comment type="similarity">
    <text evidence="1">Belongs to the universal stress protein A family.</text>
</comment>
<evidence type="ECO:0000313" key="3">
    <source>
        <dbReference type="EMBL" id="SAL62153.1"/>
    </source>
</evidence>
<sequence length="149" mass="16550">MYSRILVPMDGSKASERALNEAIRIAGGGRAQIRVVHVLDASTAYSYPVTHRTELREEGLRMLEDVRLKLQQAVVPCEVQLVETDNIHETIADCLNRYAQSHQTDLVVMGTTGRRGWRRMAFGSVAEGLTRIACCPVLLMHEEPSSGSK</sequence>
<gene>
    <name evidence="3" type="ORF">AWB65_05696</name>
</gene>
<proteinExistence type="inferred from homology"/>
<dbReference type="InterPro" id="IPR014729">
    <property type="entry name" value="Rossmann-like_a/b/a_fold"/>
</dbReference>
<dbReference type="AlphaFoldDB" id="A0A158J0X6"/>
<keyword evidence="4" id="KW-1185">Reference proteome</keyword>
<dbReference type="PANTHER" id="PTHR46268:SF6">
    <property type="entry name" value="UNIVERSAL STRESS PROTEIN UP12"/>
    <property type="match status" value="1"/>
</dbReference>
<evidence type="ECO:0000313" key="4">
    <source>
        <dbReference type="Proteomes" id="UP000054977"/>
    </source>
</evidence>
<dbReference type="Gene3D" id="3.40.50.620">
    <property type="entry name" value="HUPs"/>
    <property type="match status" value="1"/>
</dbReference>
<dbReference type="SUPFAM" id="SSF52402">
    <property type="entry name" value="Adenine nucleotide alpha hydrolases-like"/>
    <property type="match status" value="1"/>
</dbReference>